<evidence type="ECO:0000256" key="1">
    <source>
        <dbReference type="ARBA" id="ARBA00004970"/>
    </source>
</evidence>
<comment type="catalytic activity">
    <reaction evidence="7 8">
        <text>L-histidinol phosphate + H2O = L-histidinol + phosphate</text>
        <dbReference type="Rhea" id="RHEA:14465"/>
        <dbReference type="ChEBI" id="CHEBI:15377"/>
        <dbReference type="ChEBI" id="CHEBI:43474"/>
        <dbReference type="ChEBI" id="CHEBI:57699"/>
        <dbReference type="ChEBI" id="CHEBI:57980"/>
        <dbReference type="EC" id="3.1.3.15"/>
    </reaction>
</comment>
<reference evidence="10 11" key="1">
    <citation type="submission" date="2020-08" db="EMBL/GenBank/DDBJ databases">
        <authorList>
            <person name="Liu C."/>
            <person name="Sun Q."/>
        </authorList>
    </citation>
    <scope>NUCLEOTIDE SEQUENCE [LARGE SCALE GENOMIC DNA]</scope>
    <source>
        <strain evidence="10 11">NSJ-62</strain>
    </source>
</reference>
<protein>
    <recommendedName>
        <fullName evidence="3 8">Histidinol-phosphatase</fullName>
        <shortName evidence="8">HolPase</shortName>
        <ecNumber evidence="3 8">3.1.3.15</ecNumber>
    </recommendedName>
</protein>
<dbReference type="InterPro" id="IPR004013">
    <property type="entry name" value="PHP_dom"/>
</dbReference>
<evidence type="ECO:0000313" key="11">
    <source>
        <dbReference type="Proteomes" id="UP000515960"/>
    </source>
</evidence>
<dbReference type="InterPro" id="IPR010140">
    <property type="entry name" value="Histidinol_P_phosphatase_HisJ"/>
</dbReference>
<dbReference type="Proteomes" id="UP000515960">
    <property type="component" value="Chromosome"/>
</dbReference>
<organism evidence="10 11">
    <name type="scientific">Oscillibacter hominis</name>
    <dbReference type="NCBI Taxonomy" id="2763056"/>
    <lineage>
        <taxon>Bacteria</taxon>
        <taxon>Bacillati</taxon>
        <taxon>Bacillota</taxon>
        <taxon>Clostridia</taxon>
        <taxon>Eubacteriales</taxon>
        <taxon>Oscillospiraceae</taxon>
        <taxon>Oscillibacter</taxon>
    </lineage>
</organism>
<dbReference type="KEGG" id="ohi:H8790_10925"/>
<dbReference type="GO" id="GO:0004401">
    <property type="term" value="F:histidinol-phosphatase activity"/>
    <property type="evidence" value="ECO:0007669"/>
    <property type="project" value="UniProtKB-UniRule"/>
</dbReference>
<dbReference type="Pfam" id="PF02811">
    <property type="entry name" value="PHP"/>
    <property type="match status" value="1"/>
</dbReference>
<dbReference type="GO" id="GO:0005737">
    <property type="term" value="C:cytoplasm"/>
    <property type="evidence" value="ECO:0007669"/>
    <property type="project" value="TreeGrafter"/>
</dbReference>
<dbReference type="AlphaFoldDB" id="A0A7G9B318"/>
<proteinExistence type="inferred from homology"/>
<accession>A0A7G9B318</accession>
<evidence type="ECO:0000256" key="5">
    <source>
        <dbReference type="ARBA" id="ARBA00022801"/>
    </source>
</evidence>
<dbReference type="SUPFAM" id="SSF89550">
    <property type="entry name" value="PHP domain-like"/>
    <property type="match status" value="1"/>
</dbReference>
<dbReference type="EC" id="3.1.3.15" evidence="3 8"/>
<keyword evidence="5 8" id="KW-0378">Hydrolase</keyword>
<gene>
    <name evidence="10" type="ORF">H8790_10925</name>
</gene>
<sequence length="270" mass="30991">MYSDIHIHTSFSSDSNTPIEDQVERAIRRGMKQICITDHQDYDYPPWHSIYLLSETGDVDSYLNKLQEVQAAYADRIEMLIGIEFGLQPHLVERHNREYGQYPFDYVIGSTHCFSGRDTEDQTLYEGRSKEEAVREYFQTELNNITLTDGFDSIGHLDFVLRDIPGKNEGFTYSQYGDILDELLKTAIRKNKALELNTKSLVVGMRDSSPGAEVFKRYRELGGELVTLGSDAHFPERIGACFDIAGEILKDAGFKYYCIYKKHQPVFLPL</sequence>
<dbReference type="PANTHER" id="PTHR21039">
    <property type="entry name" value="HISTIDINOL PHOSPHATASE-RELATED"/>
    <property type="match status" value="1"/>
</dbReference>
<dbReference type="GO" id="GO:0000105">
    <property type="term" value="P:L-histidine biosynthetic process"/>
    <property type="evidence" value="ECO:0007669"/>
    <property type="project" value="UniProtKB-UniRule"/>
</dbReference>
<keyword evidence="6 8" id="KW-0368">Histidine biosynthesis</keyword>
<evidence type="ECO:0000256" key="8">
    <source>
        <dbReference type="RuleBase" id="RU366003"/>
    </source>
</evidence>
<dbReference type="InterPro" id="IPR016195">
    <property type="entry name" value="Pol/histidinol_Pase-like"/>
</dbReference>
<dbReference type="InterPro" id="IPR003141">
    <property type="entry name" value="Pol/His_phosphatase_N"/>
</dbReference>
<dbReference type="PANTHER" id="PTHR21039:SF0">
    <property type="entry name" value="HISTIDINOL-PHOSPHATASE"/>
    <property type="match status" value="1"/>
</dbReference>
<dbReference type="EMBL" id="CP060490">
    <property type="protein sequence ID" value="QNL43949.1"/>
    <property type="molecule type" value="Genomic_DNA"/>
</dbReference>
<dbReference type="Gene3D" id="3.20.20.140">
    <property type="entry name" value="Metal-dependent hydrolases"/>
    <property type="match status" value="1"/>
</dbReference>
<dbReference type="UniPathway" id="UPA00031">
    <property type="reaction ID" value="UER00013"/>
</dbReference>
<evidence type="ECO:0000313" key="10">
    <source>
        <dbReference type="EMBL" id="QNL43949.1"/>
    </source>
</evidence>
<keyword evidence="4 8" id="KW-0028">Amino-acid biosynthesis</keyword>
<evidence type="ECO:0000256" key="4">
    <source>
        <dbReference type="ARBA" id="ARBA00022605"/>
    </source>
</evidence>
<keyword evidence="11" id="KW-1185">Reference proteome</keyword>
<comment type="pathway">
    <text evidence="1 8">Amino-acid biosynthesis; L-histidine biosynthesis; L-histidine from 5-phospho-alpha-D-ribose 1-diphosphate: step 8/9.</text>
</comment>
<dbReference type="SMART" id="SM00481">
    <property type="entry name" value="POLIIIAc"/>
    <property type="match status" value="1"/>
</dbReference>
<dbReference type="RefSeq" id="WP_187332529.1">
    <property type="nucleotide sequence ID" value="NZ_CP060490.1"/>
</dbReference>
<evidence type="ECO:0000256" key="7">
    <source>
        <dbReference type="ARBA" id="ARBA00049158"/>
    </source>
</evidence>
<evidence type="ECO:0000256" key="2">
    <source>
        <dbReference type="ARBA" id="ARBA00009152"/>
    </source>
</evidence>
<evidence type="ECO:0000256" key="6">
    <source>
        <dbReference type="ARBA" id="ARBA00023102"/>
    </source>
</evidence>
<name>A0A7G9B318_9FIRM</name>
<comment type="similarity">
    <text evidence="2 8">Belongs to the PHP hydrolase family. HisK subfamily.</text>
</comment>
<evidence type="ECO:0000259" key="9">
    <source>
        <dbReference type="SMART" id="SM00481"/>
    </source>
</evidence>
<evidence type="ECO:0000256" key="3">
    <source>
        <dbReference type="ARBA" id="ARBA00013085"/>
    </source>
</evidence>
<feature type="domain" description="Polymerase/histidinol phosphatase N-terminal" evidence="9">
    <location>
        <begin position="3"/>
        <end position="89"/>
    </location>
</feature>
<dbReference type="NCBIfam" id="TIGR01856">
    <property type="entry name" value="hisJ_fam"/>
    <property type="match status" value="1"/>
</dbReference>